<dbReference type="Proteomes" id="UP000320813">
    <property type="component" value="Unassembled WGS sequence"/>
</dbReference>
<dbReference type="InterPro" id="IPR007197">
    <property type="entry name" value="rSAM"/>
</dbReference>
<protein>
    <recommendedName>
        <fullName evidence="3 13">Biotin synthase</fullName>
        <ecNumber evidence="3 13">2.8.1.6</ecNumber>
    </recommendedName>
</protein>
<dbReference type="InterPro" id="IPR002684">
    <property type="entry name" value="Biotin_synth/BioAB"/>
</dbReference>
<reference evidence="16 17" key="1">
    <citation type="submission" date="2019-01" db="EMBL/GenBank/DDBJ databases">
        <title>Insights into ecological role of a new deltaproteobacterial order Candidatus Sinidesulfobacterales (Sva0485) by metagenomics and metatranscriptomics.</title>
        <authorList>
            <person name="Tan S."/>
            <person name="Liu J."/>
            <person name="Fang Y."/>
            <person name="Hedlund B.P."/>
            <person name="Lian Z.H."/>
            <person name="Huang L.Y."/>
            <person name="Li J.T."/>
            <person name="Huang L.N."/>
            <person name="Li W.J."/>
            <person name="Jiang H.C."/>
            <person name="Dong H.L."/>
            <person name="Shu W.S."/>
        </authorList>
    </citation>
    <scope>NUCLEOTIDE SEQUENCE [LARGE SCALE GENOMIC DNA]</scope>
    <source>
        <strain evidence="16">AP3</strain>
    </source>
</reference>
<dbReference type="SFLD" id="SFLDS00029">
    <property type="entry name" value="Radical_SAM"/>
    <property type="match status" value="1"/>
</dbReference>
<keyword evidence="5 13" id="KW-0808">Transferase</keyword>
<evidence type="ECO:0000256" key="4">
    <source>
        <dbReference type="ARBA" id="ARBA00022485"/>
    </source>
</evidence>
<dbReference type="Gene3D" id="3.20.20.70">
    <property type="entry name" value="Aldolase class I"/>
    <property type="match status" value="1"/>
</dbReference>
<evidence type="ECO:0000256" key="1">
    <source>
        <dbReference type="ARBA" id="ARBA00004942"/>
    </source>
</evidence>
<evidence type="ECO:0000256" key="11">
    <source>
        <dbReference type="ARBA" id="ARBA00023014"/>
    </source>
</evidence>
<name>A0A519B9P9_9DELT</name>
<feature type="binding site" evidence="13 14">
    <location>
        <position position="150"/>
    </location>
    <ligand>
        <name>[2Fe-2S] cluster</name>
        <dbReference type="ChEBI" id="CHEBI:190135"/>
    </ligand>
</feature>
<comment type="cofactor">
    <cofactor evidence="13">
        <name>[2Fe-2S] cluster</name>
        <dbReference type="ChEBI" id="CHEBI:190135"/>
    </cofactor>
    <text evidence="13">Binds 1 [2Fe-2S] cluster. The cluster is coordinated with 3 cysteines and 1 arginine.</text>
</comment>
<feature type="binding site" evidence="13 14">
    <location>
        <position position="117"/>
    </location>
    <ligand>
        <name>[2Fe-2S] cluster</name>
        <dbReference type="ChEBI" id="CHEBI:190135"/>
    </ligand>
</feature>
<dbReference type="UniPathway" id="UPA00078">
    <property type="reaction ID" value="UER00162"/>
</dbReference>
<dbReference type="SUPFAM" id="SSF102114">
    <property type="entry name" value="Radical SAM enzymes"/>
    <property type="match status" value="1"/>
</dbReference>
<feature type="binding site" evidence="13 14">
    <location>
        <position position="210"/>
    </location>
    <ligand>
        <name>[2Fe-2S] cluster</name>
        <dbReference type="ChEBI" id="CHEBI:190135"/>
    </ligand>
</feature>
<evidence type="ECO:0000256" key="10">
    <source>
        <dbReference type="ARBA" id="ARBA00023004"/>
    </source>
</evidence>
<dbReference type="SFLD" id="SFLDG01060">
    <property type="entry name" value="BATS_domain_containing"/>
    <property type="match status" value="1"/>
</dbReference>
<comment type="cofactor">
    <cofactor evidence="13 14">
        <name>[4Fe-4S] cluster</name>
        <dbReference type="ChEBI" id="CHEBI:49883"/>
    </cofactor>
    <text evidence="13 14">Binds 1 [4Fe-4S] cluster. The cluster is coordinated with 3 cysteines and an exchangeable S-adenosyl-L-methionine.</text>
</comment>
<dbReference type="InterPro" id="IPR010722">
    <property type="entry name" value="BATS_dom"/>
</dbReference>
<keyword evidence="4 13" id="KW-0004">4Fe-4S</keyword>
<comment type="caution">
    <text evidence="16">The sequence shown here is derived from an EMBL/GenBank/DDBJ whole genome shotgun (WGS) entry which is preliminary data.</text>
</comment>
<keyword evidence="9 13" id="KW-0093">Biotin biosynthesis</keyword>
<dbReference type="NCBIfam" id="TIGR00433">
    <property type="entry name" value="bioB"/>
    <property type="match status" value="1"/>
</dbReference>
<keyword evidence="7 13" id="KW-0001">2Fe-2S</keyword>
<evidence type="ECO:0000256" key="5">
    <source>
        <dbReference type="ARBA" id="ARBA00022679"/>
    </source>
</evidence>
<dbReference type="Pfam" id="PF06968">
    <property type="entry name" value="BATS"/>
    <property type="match status" value="1"/>
</dbReference>
<dbReference type="EMBL" id="SGBD01000005">
    <property type="protein sequence ID" value="RZD13928.1"/>
    <property type="molecule type" value="Genomic_DNA"/>
</dbReference>
<dbReference type="PANTHER" id="PTHR22976:SF2">
    <property type="entry name" value="BIOTIN SYNTHASE, MITOCHONDRIAL"/>
    <property type="match status" value="1"/>
</dbReference>
<evidence type="ECO:0000256" key="14">
    <source>
        <dbReference type="PIRSR" id="PIRSR001619-1"/>
    </source>
</evidence>
<dbReference type="SFLD" id="SFLDG01278">
    <property type="entry name" value="biotin_synthase_like"/>
    <property type="match status" value="1"/>
</dbReference>
<dbReference type="InterPro" id="IPR024177">
    <property type="entry name" value="Biotin_synthase"/>
</dbReference>
<accession>A0A519B9P9</accession>
<evidence type="ECO:0000256" key="6">
    <source>
        <dbReference type="ARBA" id="ARBA00022691"/>
    </source>
</evidence>
<comment type="function">
    <text evidence="13">Catalyzes the conversion of dethiobiotin (DTB) to biotin by the insertion of a sulfur atom into dethiobiotin via a radical-based mechanism.</text>
</comment>
<keyword evidence="11 13" id="KW-0411">Iron-sulfur</keyword>
<evidence type="ECO:0000256" key="13">
    <source>
        <dbReference type="HAMAP-Rule" id="MF_01694"/>
    </source>
</evidence>
<dbReference type="SMART" id="SM00729">
    <property type="entry name" value="Elp3"/>
    <property type="match status" value="1"/>
</dbReference>
<comment type="pathway">
    <text evidence="1 13">Cofactor biosynthesis; biotin biosynthesis; biotin from 7,8-diaminononanoate: step 2/2.</text>
</comment>
<evidence type="ECO:0000256" key="12">
    <source>
        <dbReference type="ARBA" id="ARBA00051157"/>
    </source>
</evidence>
<dbReference type="HAMAP" id="MF_01694">
    <property type="entry name" value="BioB"/>
    <property type="match status" value="1"/>
</dbReference>
<comment type="catalytic activity">
    <reaction evidence="12 13">
        <text>(4R,5S)-dethiobiotin + (sulfur carrier)-SH + 2 reduced [2Fe-2S]-[ferredoxin] + 2 S-adenosyl-L-methionine = (sulfur carrier)-H + biotin + 2 5'-deoxyadenosine + 2 L-methionine + 2 oxidized [2Fe-2S]-[ferredoxin]</text>
        <dbReference type="Rhea" id="RHEA:22060"/>
        <dbReference type="Rhea" id="RHEA-COMP:10000"/>
        <dbReference type="Rhea" id="RHEA-COMP:10001"/>
        <dbReference type="Rhea" id="RHEA-COMP:14737"/>
        <dbReference type="Rhea" id="RHEA-COMP:14739"/>
        <dbReference type="ChEBI" id="CHEBI:17319"/>
        <dbReference type="ChEBI" id="CHEBI:29917"/>
        <dbReference type="ChEBI" id="CHEBI:33737"/>
        <dbReference type="ChEBI" id="CHEBI:33738"/>
        <dbReference type="ChEBI" id="CHEBI:57586"/>
        <dbReference type="ChEBI" id="CHEBI:57844"/>
        <dbReference type="ChEBI" id="CHEBI:59789"/>
        <dbReference type="ChEBI" id="CHEBI:64428"/>
        <dbReference type="ChEBI" id="CHEBI:149473"/>
        <dbReference type="EC" id="2.8.1.6"/>
    </reaction>
</comment>
<evidence type="ECO:0000313" key="16">
    <source>
        <dbReference type="EMBL" id="RZD13928.1"/>
    </source>
</evidence>
<evidence type="ECO:0000256" key="2">
    <source>
        <dbReference type="ARBA" id="ARBA00010765"/>
    </source>
</evidence>
<keyword evidence="6 13" id="KW-0949">S-adenosyl-L-methionine</keyword>
<dbReference type="SMART" id="SM00876">
    <property type="entry name" value="BATS"/>
    <property type="match status" value="1"/>
</dbReference>
<dbReference type="PROSITE" id="PS51918">
    <property type="entry name" value="RADICAL_SAM"/>
    <property type="match status" value="1"/>
</dbReference>
<proteinExistence type="inferred from homology"/>
<dbReference type="InterPro" id="IPR058240">
    <property type="entry name" value="rSAM_sf"/>
</dbReference>
<evidence type="ECO:0000256" key="3">
    <source>
        <dbReference type="ARBA" id="ARBA00012236"/>
    </source>
</evidence>
<feature type="binding site" evidence="13 14">
    <location>
        <position position="77"/>
    </location>
    <ligand>
        <name>[4Fe-4S] cluster</name>
        <dbReference type="ChEBI" id="CHEBI:49883"/>
        <note>4Fe-4S-S-AdoMet</note>
    </ligand>
</feature>
<dbReference type="GO" id="GO:0005506">
    <property type="term" value="F:iron ion binding"/>
    <property type="evidence" value="ECO:0007669"/>
    <property type="project" value="UniProtKB-UniRule"/>
</dbReference>
<dbReference type="EC" id="2.8.1.6" evidence="3 13"/>
<dbReference type="Pfam" id="PF04055">
    <property type="entry name" value="Radical_SAM"/>
    <property type="match status" value="1"/>
</dbReference>
<dbReference type="CDD" id="cd01335">
    <property type="entry name" value="Radical_SAM"/>
    <property type="match status" value="1"/>
</dbReference>
<comment type="cofactor">
    <cofactor evidence="14">
        <name>[2Fe-2S] cluster</name>
        <dbReference type="ChEBI" id="CHEBI:190135"/>
    </cofactor>
    <text evidence="14">Binds 1 [2Fe-2S] cluster. The cluster is coordinated with 3 cysteines and 1 arginine.</text>
</comment>
<dbReference type="PIRSF" id="PIRSF001619">
    <property type="entry name" value="Biotin_synth"/>
    <property type="match status" value="1"/>
</dbReference>
<dbReference type="AlphaFoldDB" id="A0A519B9P9"/>
<dbReference type="PANTHER" id="PTHR22976">
    <property type="entry name" value="BIOTIN SYNTHASE"/>
    <property type="match status" value="1"/>
</dbReference>
<comment type="caution">
    <text evidence="13">Lacks conserved residue(s) required for the propagation of feature annotation.</text>
</comment>
<dbReference type="GO" id="GO:0051537">
    <property type="term" value="F:2 iron, 2 sulfur cluster binding"/>
    <property type="evidence" value="ECO:0007669"/>
    <property type="project" value="UniProtKB-KW"/>
</dbReference>
<comment type="similarity">
    <text evidence="2 13">Belongs to the radical SAM superfamily. Biotin synthase family.</text>
</comment>
<dbReference type="InterPro" id="IPR013785">
    <property type="entry name" value="Aldolase_TIM"/>
</dbReference>
<dbReference type="InterPro" id="IPR006638">
    <property type="entry name" value="Elp3/MiaA/NifB-like_rSAM"/>
</dbReference>
<evidence type="ECO:0000256" key="9">
    <source>
        <dbReference type="ARBA" id="ARBA00022756"/>
    </source>
</evidence>
<comment type="subunit">
    <text evidence="13">Homodimer.</text>
</comment>
<evidence type="ECO:0000256" key="7">
    <source>
        <dbReference type="ARBA" id="ARBA00022714"/>
    </source>
</evidence>
<evidence type="ECO:0000313" key="17">
    <source>
        <dbReference type="Proteomes" id="UP000320813"/>
    </source>
</evidence>
<dbReference type="GO" id="GO:0009102">
    <property type="term" value="P:biotin biosynthetic process"/>
    <property type="evidence" value="ECO:0007669"/>
    <property type="project" value="UniProtKB-UniRule"/>
</dbReference>
<gene>
    <name evidence="13 16" type="primary">bioB</name>
    <name evidence="16" type="ORF">EVJ47_08330</name>
</gene>
<sequence length="336" mass="37054">MKDMSFSLTFQIKNLIDNGMELPDDMLLSIYEASGSTLMELFSLALELKEKYAGKKVNFCSIISAKTGICSEDCAFCGQSSLVRKKNKKIKINSLVTESEIVEAAKIAKNNGANEFSIVTSGTSINNKNELNIIANAVKRIKEEVGITPCASLGLMKYEHLLLLKDYGLEVFHHNIETSSNFFPKICSTHSFKDNIETIKSAKKAGLKICSGVIIGMGESRLDRIMMAKEIKNLDIDNIPVNFLNPIQGTPLENAEELTPMECLKTLAMFRFVNPLKNILAQGGREHNLRQLQPLALMAGANGLLLGNYLLTSGRNPSLDIELINDLGLEKAEYAK</sequence>
<evidence type="ECO:0000256" key="8">
    <source>
        <dbReference type="ARBA" id="ARBA00022723"/>
    </source>
</evidence>
<keyword evidence="10 13" id="KW-0408">Iron</keyword>
<dbReference type="GO" id="GO:0004076">
    <property type="term" value="F:biotin synthase activity"/>
    <property type="evidence" value="ECO:0007669"/>
    <property type="project" value="UniProtKB-UniRule"/>
</dbReference>
<feature type="domain" description="Radical SAM core" evidence="15">
    <location>
        <begin position="52"/>
        <end position="285"/>
    </location>
</feature>
<feature type="binding site" evidence="13 14">
    <location>
        <position position="74"/>
    </location>
    <ligand>
        <name>[4Fe-4S] cluster</name>
        <dbReference type="ChEBI" id="CHEBI:49883"/>
        <note>4Fe-4S-S-AdoMet</note>
    </ligand>
</feature>
<organism evidence="16 17">
    <name type="scientific">Candidatus Acidulodesulfobacterium ferriphilum</name>
    <dbReference type="NCBI Taxonomy" id="2597223"/>
    <lineage>
        <taxon>Bacteria</taxon>
        <taxon>Deltaproteobacteria</taxon>
        <taxon>Candidatus Acidulodesulfobacterales</taxon>
        <taxon>Candidatus Acidulodesulfobacterium</taxon>
    </lineage>
</organism>
<feature type="binding site" evidence="13 14">
    <location>
        <position position="70"/>
    </location>
    <ligand>
        <name>[4Fe-4S] cluster</name>
        <dbReference type="ChEBI" id="CHEBI:49883"/>
        <note>4Fe-4S-S-AdoMet</note>
    </ligand>
</feature>
<dbReference type="GO" id="GO:0051539">
    <property type="term" value="F:4 iron, 4 sulfur cluster binding"/>
    <property type="evidence" value="ECO:0007669"/>
    <property type="project" value="UniProtKB-KW"/>
</dbReference>
<evidence type="ECO:0000259" key="15">
    <source>
        <dbReference type="PROSITE" id="PS51918"/>
    </source>
</evidence>
<keyword evidence="8 13" id="KW-0479">Metal-binding</keyword>